<evidence type="ECO:0000313" key="3">
    <source>
        <dbReference type="EMBL" id="MQM22137.1"/>
    </source>
</evidence>
<feature type="domain" description="Reverse transcriptase zinc-binding" evidence="2">
    <location>
        <begin position="470"/>
        <end position="554"/>
    </location>
</feature>
<organism evidence="3 4">
    <name type="scientific">Colocasia esculenta</name>
    <name type="common">Wild taro</name>
    <name type="synonym">Arum esculentum</name>
    <dbReference type="NCBI Taxonomy" id="4460"/>
    <lineage>
        <taxon>Eukaryota</taxon>
        <taxon>Viridiplantae</taxon>
        <taxon>Streptophyta</taxon>
        <taxon>Embryophyta</taxon>
        <taxon>Tracheophyta</taxon>
        <taxon>Spermatophyta</taxon>
        <taxon>Magnoliopsida</taxon>
        <taxon>Liliopsida</taxon>
        <taxon>Araceae</taxon>
        <taxon>Aroideae</taxon>
        <taxon>Colocasieae</taxon>
        <taxon>Colocasia</taxon>
    </lineage>
</organism>
<protein>
    <recommendedName>
        <fullName evidence="2">Reverse transcriptase zinc-binding domain-containing protein</fullName>
    </recommendedName>
</protein>
<dbReference type="Pfam" id="PF13966">
    <property type="entry name" value="zf-RVT"/>
    <property type="match status" value="1"/>
</dbReference>
<evidence type="ECO:0000259" key="2">
    <source>
        <dbReference type="Pfam" id="PF13966"/>
    </source>
</evidence>
<dbReference type="Proteomes" id="UP000652761">
    <property type="component" value="Unassembled WGS sequence"/>
</dbReference>
<comment type="caution">
    <text evidence="3">The sequence shown here is derived from an EMBL/GenBank/DDBJ whole genome shotgun (WGS) entry which is preliminary data.</text>
</comment>
<gene>
    <name evidence="3" type="ORF">Taro_055185</name>
</gene>
<feature type="region of interest" description="Disordered" evidence="1">
    <location>
        <begin position="256"/>
        <end position="278"/>
    </location>
</feature>
<name>A0A843XTH7_COLES</name>
<feature type="compositionally biased region" description="Polar residues" evidence="1">
    <location>
        <begin position="265"/>
        <end position="274"/>
    </location>
</feature>
<proteinExistence type="predicted"/>
<dbReference type="EMBL" id="NMUH01012209">
    <property type="protein sequence ID" value="MQM22137.1"/>
    <property type="molecule type" value="Genomic_DNA"/>
</dbReference>
<evidence type="ECO:0000313" key="4">
    <source>
        <dbReference type="Proteomes" id="UP000652761"/>
    </source>
</evidence>
<dbReference type="AlphaFoldDB" id="A0A843XTH7"/>
<sequence length="661" mass="74572">MDMFPDSYVHYGDQILSDHAQLTVFTEDTVAGGPKPFRFYNMWAQHNSFPSIVHQAWSSHFLGTPIFVLCKKLRAVKMALKVWNRDEFGPIQQKVSYASELLHQAQLELAKLKQKKVWRKKKADAIASHSSQAADGDGSESLEVGATFCPPRHDSLRGVDSVKSTPLCLDSVRGADSVNAPPLGTPSAKGSLTLVNRYAILEESLEDGAARKDDISLHGNEIVKKSSFPAIPQSDHTIERRNSSKECEDNCMQGMQRKEGKEIRQISTIPSNDSPPDILDPEDGFCPFGSNEASKLHAFPGGTRQPAAIPDSSFHYKHGELKEATDSIPTFDGRGDKGFMRIHAQGKDMEAYTHSNNGKKIVANIQPTEGRKSYGIAGDTIRSHSHAASGTSGMDNTMDKLQARIRSLSHGDRIRHHLGIPCNITCATFIQNGQWHLPPPTAIEMFDIWPIIMRTPLTQADAITWKHGMFSTKEVWSRLRYQHQKVGWADWVWKAPTVQRFSLTCWQAVMHKLPTHNNLRKRGMIIPSRCILCCNAEECEDHIFFQCSYSIEIWEKILHRLNIRRRPRQNILEEMSSLRASFKKDGPGTSLARILFRAAIWWIWKERCRRTFEDSRLSPIQGTLAIIEDARSCIEANPSPRVPSGRSKAIFKRFNIRLRSS</sequence>
<accession>A0A843XTH7</accession>
<reference evidence="3" key="1">
    <citation type="submission" date="2017-07" db="EMBL/GenBank/DDBJ databases">
        <title>Taro Niue Genome Assembly and Annotation.</title>
        <authorList>
            <person name="Atibalentja N."/>
            <person name="Keating K."/>
            <person name="Fields C.J."/>
        </authorList>
    </citation>
    <scope>NUCLEOTIDE SEQUENCE</scope>
    <source>
        <strain evidence="3">Niue_2</strain>
        <tissue evidence="3">Leaf</tissue>
    </source>
</reference>
<dbReference type="OrthoDB" id="694195at2759"/>
<keyword evidence="4" id="KW-1185">Reference proteome</keyword>
<evidence type="ECO:0000256" key="1">
    <source>
        <dbReference type="SAM" id="MobiDB-lite"/>
    </source>
</evidence>
<dbReference type="InterPro" id="IPR026960">
    <property type="entry name" value="RVT-Znf"/>
</dbReference>